<comment type="subcellular location">
    <subcellularLocation>
        <location evidence="1">Cell membrane</location>
        <topology evidence="1">Peripheral membrane protein</topology>
    </subcellularLocation>
</comment>
<dbReference type="NCBIfam" id="TIGR04520">
    <property type="entry name" value="ECF_ATPase_1"/>
    <property type="match status" value="1"/>
</dbReference>
<dbReference type="PROSITE" id="PS00211">
    <property type="entry name" value="ABC_TRANSPORTER_1"/>
    <property type="match status" value="1"/>
</dbReference>
<dbReference type="InterPro" id="IPR015856">
    <property type="entry name" value="ABC_transpr_CbiO/EcfA_su"/>
</dbReference>
<dbReference type="SMART" id="SM00382">
    <property type="entry name" value="AAA"/>
    <property type="match status" value="1"/>
</dbReference>
<name>A0ABS1H700_9BACL</name>
<evidence type="ECO:0000256" key="4">
    <source>
        <dbReference type="ARBA" id="ARBA00022475"/>
    </source>
</evidence>
<keyword evidence="7" id="KW-1278">Translocase</keyword>
<dbReference type="NCBIfam" id="NF010167">
    <property type="entry name" value="PRK13648.1"/>
    <property type="match status" value="1"/>
</dbReference>
<accession>A0ABS1H700</accession>
<dbReference type="InterPro" id="IPR017871">
    <property type="entry name" value="ABC_transporter-like_CS"/>
</dbReference>
<dbReference type="InterPro" id="IPR003439">
    <property type="entry name" value="ABC_transporter-like_ATP-bd"/>
</dbReference>
<dbReference type="InterPro" id="IPR027417">
    <property type="entry name" value="P-loop_NTPase"/>
</dbReference>
<gene>
    <name evidence="10" type="ORF">JFL43_10050</name>
</gene>
<keyword evidence="5" id="KW-0547">Nucleotide-binding</keyword>
<dbReference type="Gene3D" id="3.40.50.300">
    <property type="entry name" value="P-loop containing nucleotide triphosphate hydrolases"/>
    <property type="match status" value="1"/>
</dbReference>
<protein>
    <submittedName>
        <fullName evidence="10">Energy-coupling factor transporter ATPase</fullName>
    </submittedName>
</protein>
<dbReference type="CDD" id="cd03225">
    <property type="entry name" value="ABC_cobalt_CbiO_domain1"/>
    <property type="match status" value="1"/>
</dbReference>
<dbReference type="PANTHER" id="PTHR43553">
    <property type="entry name" value="HEAVY METAL TRANSPORTER"/>
    <property type="match status" value="1"/>
</dbReference>
<comment type="caution">
    <text evidence="10">The sequence shown here is derived from an EMBL/GenBank/DDBJ whole genome shotgun (WGS) entry which is preliminary data.</text>
</comment>
<dbReference type="InterPro" id="IPR050095">
    <property type="entry name" value="ECF_ABC_transporter_ATP-bd"/>
</dbReference>
<dbReference type="PANTHER" id="PTHR43553:SF24">
    <property type="entry name" value="ENERGY-COUPLING FACTOR TRANSPORTER ATP-BINDING PROTEIN ECFA1"/>
    <property type="match status" value="1"/>
</dbReference>
<dbReference type="InterPro" id="IPR030947">
    <property type="entry name" value="EcfA_1"/>
</dbReference>
<dbReference type="SUPFAM" id="SSF52540">
    <property type="entry name" value="P-loop containing nucleoside triphosphate hydrolases"/>
    <property type="match status" value="1"/>
</dbReference>
<dbReference type="Pfam" id="PF00005">
    <property type="entry name" value="ABC_tran"/>
    <property type="match status" value="1"/>
</dbReference>
<dbReference type="Proteomes" id="UP000618943">
    <property type="component" value="Unassembled WGS sequence"/>
</dbReference>
<evidence type="ECO:0000256" key="8">
    <source>
        <dbReference type="ARBA" id="ARBA00023136"/>
    </source>
</evidence>
<dbReference type="EMBL" id="JAEOAH010000011">
    <property type="protein sequence ID" value="MBK3495189.1"/>
    <property type="molecule type" value="Genomic_DNA"/>
</dbReference>
<feature type="domain" description="ABC transporter" evidence="9">
    <location>
        <begin position="2"/>
        <end position="234"/>
    </location>
</feature>
<comment type="similarity">
    <text evidence="2">Belongs to the ABC transporter superfamily.</text>
</comment>
<proteinExistence type="inferred from homology"/>
<organism evidence="10 11">
    <name type="scientific">Viridibacillus soli</name>
    <dbReference type="NCBI Taxonomy" id="2798301"/>
    <lineage>
        <taxon>Bacteria</taxon>
        <taxon>Bacillati</taxon>
        <taxon>Bacillota</taxon>
        <taxon>Bacilli</taxon>
        <taxon>Bacillales</taxon>
        <taxon>Caryophanaceae</taxon>
        <taxon>Viridibacillus</taxon>
    </lineage>
</organism>
<dbReference type="PROSITE" id="PS50893">
    <property type="entry name" value="ABC_TRANSPORTER_2"/>
    <property type="match status" value="1"/>
</dbReference>
<evidence type="ECO:0000256" key="7">
    <source>
        <dbReference type="ARBA" id="ARBA00022967"/>
    </source>
</evidence>
<keyword evidence="8" id="KW-0472">Membrane</keyword>
<evidence type="ECO:0000256" key="5">
    <source>
        <dbReference type="ARBA" id="ARBA00022741"/>
    </source>
</evidence>
<dbReference type="RefSeq" id="WP_200748953.1">
    <property type="nucleotide sequence ID" value="NZ_JAEOAH010000011.1"/>
</dbReference>
<keyword evidence="4" id="KW-1003">Cell membrane</keyword>
<keyword evidence="6" id="KW-0067">ATP-binding</keyword>
<evidence type="ECO:0000256" key="2">
    <source>
        <dbReference type="ARBA" id="ARBA00005417"/>
    </source>
</evidence>
<keyword evidence="3" id="KW-0813">Transport</keyword>
<keyword evidence="11" id="KW-1185">Reference proteome</keyword>
<evidence type="ECO:0000256" key="1">
    <source>
        <dbReference type="ARBA" id="ARBA00004202"/>
    </source>
</evidence>
<evidence type="ECO:0000259" key="9">
    <source>
        <dbReference type="PROSITE" id="PS50893"/>
    </source>
</evidence>
<reference evidence="10 11" key="1">
    <citation type="submission" date="2020-12" db="EMBL/GenBank/DDBJ databases">
        <title>YIM B01967 draft genome.</title>
        <authorList>
            <person name="Yan X."/>
        </authorList>
    </citation>
    <scope>NUCLEOTIDE SEQUENCE [LARGE SCALE GENOMIC DNA]</scope>
    <source>
        <strain evidence="10 11">YIM B01967</strain>
    </source>
</reference>
<dbReference type="InterPro" id="IPR003593">
    <property type="entry name" value="AAA+_ATPase"/>
</dbReference>
<evidence type="ECO:0000256" key="6">
    <source>
        <dbReference type="ARBA" id="ARBA00022840"/>
    </source>
</evidence>
<evidence type="ECO:0000313" key="10">
    <source>
        <dbReference type="EMBL" id="MBK3495189.1"/>
    </source>
</evidence>
<evidence type="ECO:0000256" key="3">
    <source>
        <dbReference type="ARBA" id="ARBA00022448"/>
    </source>
</evidence>
<evidence type="ECO:0000313" key="11">
    <source>
        <dbReference type="Proteomes" id="UP000618943"/>
    </source>
</evidence>
<sequence length="270" mass="29822">MLTFDNVSFAYGQQAVLKNISLQIMEGEFLTIIGPNGSGKSTLSKLMNGLIQPYLGQILVDRLDTQSPQNLKEIRQIVGLIFQNPEDQFISTTVFDEVIFGLENIAVEPDKMQSIAEDALKKVGMLSYKDVEPHKLSGGQKQRVAIAAILAMKPKYIVFDESTAMLDPNGQKSIMTLMQHLHDEGFTIIHITHLMEEALKATRVLVLNGGVIVAEGAPVDVFHNSRVIENNELDVPLPLKLKGRLSEAGIVVPKQLVTLEGIVDYIWTSN</sequence>